<dbReference type="KEGG" id="plt:Plut_1920"/>
<evidence type="ECO:0000256" key="1">
    <source>
        <dbReference type="SAM" id="MobiDB-lite"/>
    </source>
</evidence>
<name>Q3B1L9_CHLL3</name>
<proteinExistence type="predicted"/>
<protein>
    <submittedName>
        <fullName evidence="2">Uncharacterized protein</fullName>
    </submittedName>
</protein>
<organism evidence="2 3">
    <name type="scientific">Chlorobium luteolum (strain DSM 273 / BCRC 81028 / 2530)</name>
    <name type="common">Pelodictyon luteolum</name>
    <dbReference type="NCBI Taxonomy" id="319225"/>
    <lineage>
        <taxon>Bacteria</taxon>
        <taxon>Pseudomonadati</taxon>
        <taxon>Chlorobiota</taxon>
        <taxon>Chlorobiia</taxon>
        <taxon>Chlorobiales</taxon>
        <taxon>Chlorobiaceae</taxon>
        <taxon>Chlorobium/Pelodictyon group</taxon>
        <taxon>Pelodictyon</taxon>
    </lineage>
</organism>
<dbReference type="AlphaFoldDB" id="Q3B1L9"/>
<gene>
    <name evidence="2" type="ordered locus">Plut_1920</name>
</gene>
<sequence length="100" mass="11401">MHNRQKPCSRIEIRAYRKMHHTAHLQRLQNLIKPVTPTSSRSTAISPHPNKGIIHIYDSIELNLPQLARMGQNRRNGYQADGIPHPAAHGGRTALRMQLE</sequence>
<evidence type="ECO:0000313" key="2">
    <source>
        <dbReference type="EMBL" id="ABB24762.1"/>
    </source>
</evidence>
<evidence type="ECO:0000313" key="3">
    <source>
        <dbReference type="Proteomes" id="UP000002709"/>
    </source>
</evidence>
<keyword evidence="3" id="KW-1185">Reference proteome</keyword>
<dbReference type="HOGENOM" id="CLU_2303251_0_0_10"/>
<feature type="region of interest" description="Disordered" evidence="1">
    <location>
        <begin position="76"/>
        <end position="100"/>
    </location>
</feature>
<dbReference type="Proteomes" id="UP000002709">
    <property type="component" value="Chromosome"/>
</dbReference>
<accession>Q3B1L9</accession>
<dbReference type="EMBL" id="CP000096">
    <property type="protein sequence ID" value="ABB24762.1"/>
    <property type="molecule type" value="Genomic_DNA"/>
</dbReference>
<reference evidence="3" key="1">
    <citation type="submission" date="2005-08" db="EMBL/GenBank/DDBJ databases">
        <title>Complete sequence of Pelodictyon luteolum DSM 273.</title>
        <authorList>
            <consortium name="US DOE Joint Genome Institute"/>
            <person name="Copeland A."/>
            <person name="Lucas S."/>
            <person name="Lapidus A."/>
            <person name="Barry K."/>
            <person name="Detter J.C."/>
            <person name="Glavina T."/>
            <person name="Hammon N."/>
            <person name="Israni S."/>
            <person name="Pitluck S."/>
            <person name="Bryant D."/>
            <person name="Schmutz J."/>
            <person name="Larimer F."/>
            <person name="Land M."/>
            <person name="Kyrpides N."/>
            <person name="Ivanova N."/>
            <person name="Richardson P."/>
        </authorList>
    </citation>
    <scope>NUCLEOTIDE SEQUENCE [LARGE SCALE GENOMIC DNA]</scope>
    <source>
        <strain evidence="3">DSM 273 / BCRC 81028 / 2530</strain>
    </source>
</reference>